<evidence type="ECO:0000313" key="1">
    <source>
        <dbReference type="EMBL" id="OCT96727.1"/>
    </source>
</evidence>
<proteinExistence type="predicted"/>
<accession>A0A974DRR5</accession>
<dbReference type="Proteomes" id="UP000694892">
    <property type="component" value="Chromosome 1S"/>
</dbReference>
<reference evidence="2" key="1">
    <citation type="journal article" date="2016" name="Nature">
        <title>Genome evolution in the allotetraploid frog Xenopus laevis.</title>
        <authorList>
            <person name="Session A.M."/>
            <person name="Uno Y."/>
            <person name="Kwon T."/>
            <person name="Chapman J.A."/>
            <person name="Toyoda A."/>
            <person name="Takahashi S."/>
            <person name="Fukui A."/>
            <person name="Hikosaka A."/>
            <person name="Suzuki A."/>
            <person name="Kondo M."/>
            <person name="van Heeringen S.J."/>
            <person name="Quigley I."/>
            <person name="Heinz S."/>
            <person name="Ogino H."/>
            <person name="Ochi H."/>
            <person name="Hellsten U."/>
            <person name="Lyons J.B."/>
            <person name="Simakov O."/>
            <person name="Putnam N."/>
            <person name="Stites J."/>
            <person name="Kuroki Y."/>
            <person name="Tanaka T."/>
            <person name="Michiue T."/>
            <person name="Watanabe M."/>
            <person name="Bogdanovic O."/>
            <person name="Lister R."/>
            <person name="Georgiou G."/>
            <person name="Paranjpe S.S."/>
            <person name="van Kruijsbergen I."/>
            <person name="Shu S."/>
            <person name="Carlson J."/>
            <person name="Kinoshita T."/>
            <person name="Ohta Y."/>
            <person name="Mawaribuchi S."/>
            <person name="Jenkins J."/>
            <person name="Grimwood J."/>
            <person name="Schmutz J."/>
            <person name="Mitros T."/>
            <person name="Mozaffari S.V."/>
            <person name="Suzuki Y."/>
            <person name="Haramoto Y."/>
            <person name="Yamamoto T.S."/>
            <person name="Takagi C."/>
            <person name="Heald R."/>
            <person name="Miller K."/>
            <person name="Haudenschild C."/>
            <person name="Kitzman J."/>
            <person name="Nakayama T."/>
            <person name="Izutsu Y."/>
            <person name="Robert J."/>
            <person name="Fortriede J."/>
            <person name="Burns K."/>
            <person name="Lotay V."/>
            <person name="Karimi K."/>
            <person name="Yasuoka Y."/>
            <person name="Dichmann D.S."/>
            <person name="Flajnik M.F."/>
            <person name="Houston D.W."/>
            <person name="Shendure J."/>
            <person name="DuPasquier L."/>
            <person name="Vize P.D."/>
            <person name="Zorn A.M."/>
            <person name="Ito M."/>
            <person name="Marcotte E.M."/>
            <person name="Wallingford J.B."/>
            <person name="Ito Y."/>
            <person name="Asashima M."/>
            <person name="Ueno N."/>
            <person name="Matsuda Y."/>
            <person name="Veenstra G.J."/>
            <person name="Fujiyama A."/>
            <person name="Harland R.M."/>
            <person name="Taira M."/>
            <person name="Rokhsar D.S."/>
        </authorList>
    </citation>
    <scope>NUCLEOTIDE SEQUENCE [LARGE SCALE GENOMIC DNA]</scope>
    <source>
        <strain evidence="2">J</strain>
    </source>
</reference>
<gene>
    <name evidence="1" type="ORF">XELAEV_18008940mg</name>
</gene>
<dbReference type="EMBL" id="CM004467">
    <property type="protein sequence ID" value="OCT96727.1"/>
    <property type="molecule type" value="Genomic_DNA"/>
</dbReference>
<dbReference type="AlphaFoldDB" id="A0A974DRR5"/>
<evidence type="ECO:0000313" key="2">
    <source>
        <dbReference type="Proteomes" id="UP000694892"/>
    </source>
</evidence>
<name>A0A974DRR5_XENLA</name>
<organism evidence="1 2">
    <name type="scientific">Xenopus laevis</name>
    <name type="common">African clawed frog</name>
    <dbReference type="NCBI Taxonomy" id="8355"/>
    <lineage>
        <taxon>Eukaryota</taxon>
        <taxon>Metazoa</taxon>
        <taxon>Chordata</taxon>
        <taxon>Craniata</taxon>
        <taxon>Vertebrata</taxon>
        <taxon>Euteleostomi</taxon>
        <taxon>Amphibia</taxon>
        <taxon>Batrachia</taxon>
        <taxon>Anura</taxon>
        <taxon>Pipoidea</taxon>
        <taxon>Pipidae</taxon>
        <taxon>Xenopodinae</taxon>
        <taxon>Xenopus</taxon>
        <taxon>Xenopus</taxon>
    </lineage>
</organism>
<sequence length="385" mass="44030">MGTLHGAISNGDRSPEMGRNEKQKMMALWEVQEGSNNSLGKLLPKLKRLFHSLGITEASLYHLFNKPIPEAAAPEANLETMSIDDLCQFIQTFEEKVKHFHSVIQENTPDCSSGIISSFPSEDSPLTLGTNDNNICRTRRATDSDSSLNIARLKRNGQYYCQVCWTKGHVPQQSTENTVAQARLTIHDIYDIIKVLPKEATVHVGRLLNLTDDQVEKCMKDEKEDEVEKLYRIIREREKNGNPTKQQIVLEIEEALMRMDYENSLNKLRRICCNNCKRITNKRTQSVLKNNYDKENVVLSSVSKKHDKIHNQTTKPQYTCHLQQGGMWSKSKMILRDPECYSEALLDVALQVNEEDEMEKLNNGKSSMDVRDKLTWAHTILVPPL</sequence>
<protein>
    <submittedName>
        <fullName evidence="1">Uncharacterized protein</fullName>
    </submittedName>
</protein>